<reference evidence="4 5" key="1">
    <citation type="submission" date="2019-03" db="EMBL/GenBank/DDBJ databases">
        <title>Genomic Encyclopedia of Type Strains, Phase IV (KMG-IV): sequencing the most valuable type-strain genomes for metagenomic binning, comparative biology and taxonomic classification.</title>
        <authorList>
            <person name="Goeker M."/>
        </authorList>
    </citation>
    <scope>NUCLEOTIDE SEQUENCE [LARGE SCALE GENOMIC DNA]</scope>
    <source>
        <strain evidence="4 5">DSM 25964</strain>
    </source>
</reference>
<dbReference type="OrthoDB" id="46791at2"/>
<name>A0A4R8M651_9BACT</name>
<keyword evidence="2" id="KW-0813">Transport</keyword>
<keyword evidence="3" id="KW-0406">Ion transport</keyword>
<dbReference type="InterPro" id="IPR008218">
    <property type="entry name" value="ATPase_V1-cplx_f_g_su"/>
</dbReference>
<sequence length="104" mass="11221">MKGFLISDNHDSLVLLRLAGIPGVEVHGPEETAAALEDVLANRPGVGVLVITEKAAAQVPAMVKALRERGETPLLVEIPDRHGSMRQGDFLTRYIRDAIGVKIE</sequence>
<dbReference type="Proteomes" id="UP000295066">
    <property type="component" value="Unassembled WGS sequence"/>
</dbReference>
<dbReference type="EMBL" id="SORI01000007">
    <property type="protein sequence ID" value="TDY60813.1"/>
    <property type="molecule type" value="Genomic_DNA"/>
</dbReference>
<comment type="similarity">
    <text evidence="1">Belongs to the V-ATPase F subunit family.</text>
</comment>
<organism evidence="4 5">
    <name type="scientific">Aminivibrio pyruvatiphilus</name>
    <dbReference type="NCBI Taxonomy" id="1005740"/>
    <lineage>
        <taxon>Bacteria</taxon>
        <taxon>Thermotogati</taxon>
        <taxon>Synergistota</taxon>
        <taxon>Synergistia</taxon>
        <taxon>Synergistales</taxon>
        <taxon>Aminobacteriaceae</taxon>
        <taxon>Aminivibrio</taxon>
    </lineage>
</organism>
<dbReference type="GO" id="GO:0046961">
    <property type="term" value="F:proton-transporting ATPase activity, rotational mechanism"/>
    <property type="evidence" value="ECO:0007669"/>
    <property type="project" value="InterPro"/>
</dbReference>
<dbReference type="Gene3D" id="3.40.50.10580">
    <property type="entry name" value="ATPase, V1 complex, subunit F"/>
    <property type="match status" value="1"/>
</dbReference>
<dbReference type="InterPro" id="IPR036906">
    <property type="entry name" value="ATPase_V1_fsu_sf"/>
</dbReference>
<comment type="caution">
    <text evidence="4">The sequence shown here is derived from an EMBL/GenBank/DDBJ whole genome shotgun (WGS) entry which is preliminary data.</text>
</comment>
<evidence type="ECO:0000256" key="3">
    <source>
        <dbReference type="ARBA" id="ARBA00023065"/>
    </source>
</evidence>
<dbReference type="SUPFAM" id="SSF159468">
    <property type="entry name" value="AtpF-like"/>
    <property type="match status" value="1"/>
</dbReference>
<evidence type="ECO:0000256" key="2">
    <source>
        <dbReference type="ARBA" id="ARBA00022448"/>
    </source>
</evidence>
<evidence type="ECO:0000313" key="4">
    <source>
        <dbReference type="EMBL" id="TDY60813.1"/>
    </source>
</evidence>
<evidence type="ECO:0000313" key="5">
    <source>
        <dbReference type="Proteomes" id="UP000295066"/>
    </source>
</evidence>
<dbReference type="RefSeq" id="WP_133957382.1">
    <property type="nucleotide sequence ID" value="NZ_SORI01000007.1"/>
</dbReference>
<gene>
    <name evidence="4" type="ORF">C8D99_10720</name>
</gene>
<dbReference type="AlphaFoldDB" id="A0A4R8M651"/>
<accession>A0A4R8M651</accession>
<protein>
    <submittedName>
        <fullName evidence="4">V/A-type H+-transporting ATPase subunit F</fullName>
    </submittedName>
</protein>
<evidence type="ECO:0000256" key="1">
    <source>
        <dbReference type="ARBA" id="ARBA00010148"/>
    </source>
</evidence>
<dbReference type="Pfam" id="PF01990">
    <property type="entry name" value="ATP-synt_F"/>
    <property type="match status" value="1"/>
</dbReference>
<proteinExistence type="inferred from homology"/>
<keyword evidence="5" id="KW-1185">Reference proteome</keyword>